<dbReference type="Proteomes" id="UP000620124">
    <property type="component" value="Unassembled WGS sequence"/>
</dbReference>
<dbReference type="InterPro" id="IPR027417">
    <property type="entry name" value="P-loop_NTPase"/>
</dbReference>
<feature type="compositionally biased region" description="Acidic residues" evidence="2">
    <location>
        <begin position="853"/>
        <end position="865"/>
    </location>
</feature>
<proteinExistence type="predicted"/>
<gene>
    <name evidence="4" type="ORF">MVEN_01714100</name>
</gene>
<evidence type="ECO:0000259" key="3">
    <source>
        <dbReference type="Pfam" id="PF24883"/>
    </source>
</evidence>
<evidence type="ECO:0000256" key="2">
    <source>
        <dbReference type="SAM" id="MobiDB-lite"/>
    </source>
</evidence>
<evidence type="ECO:0000256" key="1">
    <source>
        <dbReference type="ARBA" id="ARBA00022737"/>
    </source>
</evidence>
<organism evidence="4 5">
    <name type="scientific">Mycena venus</name>
    <dbReference type="NCBI Taxonomy" id="2733690"/>
    <lineage>
        <taxon>Eukaryota</taxon>
        <taxon>Fungi</taxon>
        <taxon>Dikarya</taxon>
        <taxon>Basidiomycota</taxon>
        <taxon>Agaricomycotina</taxon>
        <taxon>Agaricomycetes</taxon>
        <taxon>Agaricomycetidae</taxon>
        <taxon>Agaricales</taxon>
        <taxon>Marasmiineae</taxon>
        <taxon>Mycenaceae</taxon>
        <taxon>Mycena</taxon>
    </lineage>
</organism>
<protein>
    <submittedName>
        <fullName evidence="4">Putative nwd2 protein</fullName>
    </submittedName>
</protein>
<dbReference type="PANTHER" id="PTHR10039:SF14">
    <property type="entry name" value="NACHT DOMAIN-CONTAINING PROTEIN"/>
    <property type="match status" value="1"/>
</dbReference>
<dbReference type="EMBL" id="JACAZI010000015">
    <property type="protein sequence ID" value="KAF7344231.1"/>
    <property type="molecule type" value="Genomic_DNA"/>
</dbReference>
<evidence type="ECO:0000313" key="5">
    <source>
        <dbReference type="Proteomes" id="UP000620124"/>
    </source>
</evidence>
<feature type="domain" description="Nephrocystin 3-like N-terminal" evidence="3">
    <location>
        <begin position="79"/>
        <end position="235"/>
    </location>
</feature>
<sequence>MAERAANMASVVVGGVGQGPSLNYEIKTEQFTMNNHSGRDAGIHILHRAVALEALHDSAESFSQPRCHPETRKKLLKNLYDWATDPHSKYSILWLHGPAGAGKSAIMQTLCRRLQDAGRLGGGFFFKRGHATRGNAKMLFATLAYQLALHQPQFTGPISRTIETNPSLLGRSLDMQLWNLILEPCKLIQDATPSVLLVDGLDECESHNIQREILRLIASAINGHGVPLRILVASRPEPHLRETFDEESIQGLFDSVNIEQSFEDVRTYLRYEFSRVHRQHSTTMQQILTPWPSPKVLEMLVQDSSGYFIYASTVIRFVDDEYSRPSQQLNIIIQNLVPHDTESPFAALDHLYRQILSGVPARHHPILCDILGVVMHYPNRQEVTTGGIEELLGLGPGEVGLILRPLHSVLKLPSEKSPFDQEPIRAHHASFRDFLDSHERASIFYLGSPQHRAKKLACLILKSLAYKYEDPQKNRRTFWLCQGLSMNTLYRIQYMVSVAPSPDFVPLIRLFNPDFVLCNLFNSGGTENFLGWLTQINPVPEDLIKRWDDYRFIAVYGQVQRGIAAQLLMIEKRNDWWPQGDYPSALCPVLSRMSRELRTMLVSCRELMAQSPQLFRIFQARQLIFNDGDVISRLDLDRHLFQLRIVLDLSWEEIRVSICSLRPLVSQEWDIFFIIFLFMPAICEELESLSPRSMISRDLACGYLRLMPQIANGDLPMFCWGSLSACREWGRHIRSSPQSNPELLEELIEFCPPWDIFSEWNKRLEPVEFHDVVQWLKASPNPRPDLIDRWQGYLRESMDHPGMVYTDEELEKRWKDNLAREASFHGPPQESDEEVIRYWEACISELTNSGCGGEDEEEASGDEDWYSASSGEGDINEQ</sequence>
<evidence type="ECO:0000313" key="4">
    <source>
        <dbReference type="EMBL" id="KAF7344231.1"/>
    </source>
</evidence>
<dbReference type="OrthoDB" id="2934003at2759"/>
<keyword evidence="1" id="KW-0677">Repeat</keyword>
<dbReference type="Pfam" id="PF24883">
    <property type="entry name" value="NPHP3_N"/>
    <property type="match status" value="1"/>
</dbReference>
<dbReference type="SUPFAM" id="SSF52540">
    <property type="entry name" value="P-loop containing nucleoside triphosphate hydrolases"/>
    <property type="match status" value="1"/>
</dbReference>
<name>A0A8H7CQ74_9AGAR</name>
<accession>A0A8H7CQ74</accession>
<feature type="region of interest" description="Disordered" evidence="2">
    <location>
        <begin position="847"/>
        <end position="878"/>
    </location>
</feature>
<dbReference type="AlphaFoldDB" id="A0A8H7CQ74"/>
<dbReference type="PANTHER" id="PTHR10039">
    <property type="entry name" value="AMELOGENIN"/>
    <property type="match status" value="1"/>
</dbReference>
<reference evidence="4" key="1">
    <citation type="submission" date="2020-05" db="EMBL/GenBank/DDBJ databases">
        <title>Mycena genomes resolve the evolution of fungal bioluminescence.</title>
        <authorList>
            <person name="Tsai I.J."/>
        </authorList>
    </citation>
    <scope>NUCLEOTIDE SEQUENCE</scope>
    <source>
        <strain evidence="4">CCC161011</strain>
    </source>
</reference>
<dbReference type="Gene3D" id="3.40.50.300">
    <property type="entry name" value="P-loop containing nucleotide triphosphate hydrolases"/>
    <property type="match status" value="1"/>
</dbReference>
<comment type="caution">
    <text evidence="4">The sequence shown here is derived from an EMBL/GenBank/DDBJ whole genome shotgun (WGS) entry which is preliminary data.</text>
</comment>
<keyword evidence="5" id="KW-1185">Reference proteome</keyword>
<dbReference type="InterPro" id="IPR056884">
    <property type="entry name" value="NPHP3-like_N"/>
</dbReference>